<evidence type="ECO:0000256" key="8">
    <source>
        <dbReference type="ARBA" id="ARBA00022679"/>
    </source>
</evidence>
<evidence type="ECO:0000256" key="10">
    <source>
        <dbReference type="ARBA" id="ARBA00023128"/>
    </source>
</evidence>
<comment type="function">
    <text evidence="1 13">N-acetylglutamate synthase involved in arginine biosynthesis.</text>
</comment>
<keyword evidence="10 13" id="KW-0496">Mitochondrion</keyword>
<dbReference type="VEuPathDB" id="FungiDB:GVI51_H02651"/>
<dbReference type="EMBL" id="LLZZ01000120">
    <property type="protein sequence ID" value="KTB03347.1"/>
    <property type="molecule type" value="Genomic_DNA"/>
</dbReference>
<dbReference type="VEuPathDB" id="FungiDB:GW608_H02651"/>
<evidence type="ECO:0000256" key="6">
    <source>
        <dbReference type="ARBA" id="ARBA00018802"/>
    </source>
</evidence>
<dbReference type="GO" id="GO:0106098">
    <property type="term" value="C:NAGS/NAGK complex"/>
    <property type="evidence" value="ECO:0007669"/>
    <property type="project" value="EnsemblFungi"/>
</dbReference>
<evidence type="ECO:0000256" key="7">
    <source>
        <dbReference type="ARBA" id="ARBA00022605"/>
    </source>
</evidence>
<keyword evidence="11 13" id="KW-0012">Acyltransferase</keyword>
<protein>
    <recommendedName>
        <fullName evidence="6 13">Amino-acid acetyltransferase, mitochondrial</fullName>
        <ecNumber evidence="5 13">2.3.1.1</ecNumber>
    </recommendedName>
    <alternativeName>
        <fullName evidence="13">Glutamate N-acetyltransferase</fullName>
    </alternativeName>
    <alternativeName>
        <fullName evidence="13">N-acetylglutamate synthase</fullName>
    </alternativeName>
</protein>
<dbReference type="UniPathway" id="UPA00068">
    <property type="reaction ID" value="UER00106"/>
</dbReference>
<dbReference type="AlphaFoldDB" id="A0A0W0EQ97"/>
<comment type="subcellular location">
    <subcellularLocation>
        <location evidence="2 13">Mitochondrion</location>
    </subcellularLocation>
</comment>
<comment type="catalytic activity">
    <reaction evidence="12 13">
        <text>L-glutamate + acetyl-CoA = N-acetyl-L-glutamate + CoA + H(+)</text>
        <dbReference type="Rhea" id="RHEA:24292"/>
        <dbReference type="ChEBI" id="CHEBI:15378"/>
        <dbReference type="ChEBI" id="CHEBI:29985"/>
        <dbReference type="ChEBI" id="CHEBI:44337"/>
        <dbReference type="ChEBI" id="CHEBI:57287"/>
        <dbReference type="ChEBI" id="CHEBI:57288"/>
        <dbReference type="EC" id="2.3.1.1"/>
    </reaction>
</comment>
<sequence length="566" mass="64760">MWAHLFKHGFKYEQQNSLSKSLILSVLNSTATKREAKDYLIKYANGSSNYHYLLLIRNIATQSERSLHRLSDSIRRLKFLGISPVCVLLPSGRIQTEVEKMDKLITLSQLKPLVLDYGLSRAFDGSYESIMQTALDTEYCTTRGIVPIVKPYIYDQSTASRGLISDPVLFMDQLSRDSSLKFDKFFILNRSGGIPSGERNQNSHIFINLSQEYQKIHRTLTSSIRTIVERQPRSEDLLDRLELYVRESDIISLEAEYKEHMENLQLMNTVLSNLSSSATGVITTINAASSPSDTVNPLVHNLLTDRSIISSSLPRFKNKSGNFLSPSGQDWYEMPVEIETDEETLQGEDSVFVTTVLKKGVDIKEFDYSHLTSENTVNLPKQFQIKLHDESTYNNSCSKYKLDLVKFKNIIDKSFGRELDLNHYLNRINGKIASIIIIGDYEGIAILTYEGPPDNKFVYLDKFAVLPHLKGSLGISDIIFNLMFKKFPREVVWRSRANNVVNKWYFQRSVAVLDLSMELDEGDMQESEFKLFYHGDPESSLKSIVAIDRLRDLAKYVRNIKPSWVK</sequence>
<dbReference type="GO" id="GO:0006592">
    <property type="term" value="P:ornithine biosynthetic process"/>
    <property type="evidence" value="ECO:0007669"/>
    <property type="project" value="EnsemblFungi"/>
</dbReference>
<dbReference type="VEuPathDB" id="FungiDB:B1J91_H02871g"/>
<accession>A0A0W0EQ97</accession>
<gene>
    <name evidence="14" type="ORF">AO440_002017</name>
</gene>
<evidence type="ECO:0000313" key="15">
    <source>
        <dbReference type="Proteomes" id="UP000054886"/>
    </source>
</evidence>
<dbReference type="PANTHER" id="PTHR23342:SF4">
    <property type="entry name" value="AMINO-ACID ACETYLTRANSFERASE, MITOCHONDRIAL"/>
    <property type="match status" value="1"/>
</dbReference>
<keyword evidence="8 13" id="KW-0808">Transferase</keyword>
<comment type="pathway">
    <text evidence="3 13">Amino-acid biosynthesis; L-arginine biosynthesis; N(2)-acetyl-L-ornithine from L-glutamate: step 1/4.</text>
</comment>
<dbReference type="VEuPathDB" id="FungiDB:CAGL0H02871g"/>
<organism evidence="14 15">
    <name type="scientific">Candida glabrata</name>
    <name type="common">Yeast</name>
    <name type="synonym">Torulopsis glabrata</name>
    <dbReference type="NCBI Taxonomy" id="5478"/>
    <lineage>
        <taxon>Eukaryota</taxon>
        <taxon>Fungi</taxon>
        <taxon>Dikarya</taxon>
        <taxon>Ascomycota</taxon>
        <taxon>Saccharomycotina</taxon>
        <taxon>Saccharomycetes</taxon>
        <taxon>Saccharomycetales</taxon>
        <taxon>Saccharomycetaceae</taxon>
        <taxon>Nakaseomyces</taxon>
    </lineage>
</organism>
<dbReference type="Proteomes" id="UP000054886">
    <property type="component" value="Unassembled WGS sequence"/>
</dbReference>
<comment type="caution">
    <text evidence="14">The sequence shown here is derived from an EMBL/GenBank/DDBJ whole genome shotgun (WGS) entry which is preliminary data.</text>
</comment>
<reference evidence="14 15" key="1">
    <citation type="submission" date="2015-10" db="EMBL/GenBank/DDBJ databases">
        <title>Draft genomes sequences of Candida glabrata isolates 1A, 1B, 2A, 2B, 3A and 3B.</title>
        <authorList>
            <person name="Haavelsrud O.E."/>
            <person name="Gaustad P."/>
        </authorList>
    </citation>
    <scope>NUCLEOTIDE SEQUENCE [LARGE SCALE GENOMIC DNA]</scope>
    <source>
        <strain evidence="14">910700640</strain>
    </source>
</reference>
<dbReference type="EC" id="2.3.1.1" evidence="5 13"/>
<dbReference type="PhylomeDB" id="A0A0W0EQ97"/>
<evidence type="ECO:0000256" key="12">
    <source>
        <dbReference type="ARBA" id="ARBA00048372"/>
    </source>
</evidence>
<evidence type="ECO:0000256" key="11">
    <source>
        <dbReference type="ARBA" id="ARBA00023315"/>
    </source>
</evidence>
<evidence type="ECO:0000256" key="4">
    <source>
        <dbReference type="ARBA" id="ARBA00008694"/>
    </source>
</evidence>
<dbReference type="GO" id="GO:0006526">
    <property type="term" value="P:L-arginine biosynthetic process"/>
    <property type="evidence" value="ECO:0007669"/>
    <property type="project" value="UniProtKB-UniPathway"/>
</dbReference>
<dbReference type="PIRSF" id="PIRSF007892">
    <property type="entry name" value="NAGS_fungal"/>
    <property type="match status" value="1"/>
</dbReference>
<dbReference type="OMA" id="HAWYELP"/>
<evidence type="ECO:0000256" key="1">
    <source>
        <dbReference type="ARBA" id="ARBA00002294"/>
    </source>
</evidence>
<comment type="similarity">
    <text evidence="4 13">Belongs to the acetyltransferase family.</text>
</comment>
<dbReference type="Gene3D" id="3.40.630.30">
    <property type="match status" value="1"/>
</dbReference>
<dbReference type="GO" id="GO:0004042">
    <property type="term" value="F:L-glutamate N-acetyltransferase activity"/>
    <property type="evidence" value="ECO:0007669"/>
    <property type="project" value="EnsemblFungi"/>
</dbReference>
<dbReference type="Pfam" id="PF04768">
    <property type="entry name" value="NAT"/>
    <property type="match status" value="1"/>
</dbReference>
<evidence type="ECO:0000256" key="5">
    <source>
        <dbReference type="ARBA" id="ARBA00012697"/>
    </source>
</evidence>
<evidence type="ECO:0000256" key="13">
    <source>
        <dbReference type="PIRNR" id="PIRNR007892"/>
    </source>
</evidence>
<keyword evidence="7 13" id="KW-0028">Amino-acid biosynthesis</keyword>
<name>A0A0W0EQ97_CANGB</name>
<keyword evidence="9" id="KW-0809">Transit peptide</keyword>
<evidence type="ECO:0000256" key="2">
    <source>
        <dbReference type="ARBA" id="ARBA00004173"/>
    </source>
</evidence>
<evidence type="ECO:0000256" key="9">
    <source>
        <dbReference type="ARBA" id="ARBA00022946"/>
    </source>
</evidence>
<dbReference type="InterPro" id="IPR006855">
    <property type="entry name" value="Vertebrate-like_GNAT_dom"/>
</dbReference>
<dbReference type="PANTHER" id="PTHR23342">
    <property type="entry name" value="N-ACETYLGLUTAMATE SYNTHASE"/>
    <property type="match status" value="1"/>
</dbReference>
<dbReference type="PROSITE" id="PS51731">
    <property type="entry name" value="GNAT_NAGS"/>
    <property type="match status" value="1"/>
</dbReference>
<evidence type="ECO:0000313" key="14">
    <source>
        <dbReference type="EMBL" id="KTB03347.1"/>
    </source>
</evidence>
<proteinExistence type="inferred from homology"/>
<dbReference type="VEuPathDB" id="FungiDB:GWK60_H02673"/>
<evidence type="ECO:0000256" key="3">
    <source>
        <dbReference type="ARBA" id="ARBA00004925"/>
    </source>
</evidence>
<dbReference type="InterPro" id="IPR011190">
    <property type="entry name" value="GlcNAc_Synth_fun"/>
</dbReference>